<proteinExistence type="predicted"/>
<keyword evidence="1" id="KW-1133">Transmembrane helix</keyword>
<keyword evidence="1" id="KW-0472">Membrane</keyword>
<dbReference type="OrthoDB" id="408683at2759"/>
<reference evidence="2 3" key="1">
    <citation type="submission" date="2016-07" db="EMBL/GenBank/DDBJ databases">
        <title>Pervasive Adenine N6-methylation of Active Genes in Fungi.</title>
        <authorList>
            <consortium name="DOE Joint Genome Institute"/>
            <person name="Mondo S.J."/>
            <person name="Dannebaum R.O."/>
            <person name="Kuo R.C."/>
            <person name="Labutti K."/>
            <person name="Haridas S."/>
            <person name="Kuo A."/>
            <person name="Salamov A."/>
            <person name="Ahrendt S.R."/>
            <person name="Lipzen A."/>
            <person name="Sullivan W."/>
            <person name="Andreopoulos W.B."/>
            <person name="Clum A."/>
            <person name="Lindquist E."/>
            <person name="Daum C."/>
            <person name="Ramamoorthy G.K."/>
            <person name="Gryganskyi A."/>
            <person name="Culley D."/>
            <person name="Magnuson J.K."/>
            <person name="James T.Y."/>
            <person name="O'Malley M.A."/>
            <person name="Stajich J.E."/>
            <person name="Spatafora J.W."/>
            <person name="Visel A."/>
            <person name="Grigoriev I.V."/>
        </authorList>
    </citation>
    <scope>NUCLEOTIDE SEQUENCE [LARGE SCALE GENOMIC DNA]</scope>
    <source>
        <strain evidence="2 3">PL171</strain>
    </source>
</reference>
<keyword evidence="1" id="KW-0812">Transmembrane</keyword>
<name>A0A1Y2HRT9_9FUNG</name>
<dbReference type="Proteomes" id="UP000193411">
    <property type="component" value="Unassembled WGS sequence"/>
</dbReference>
<feature type="transmembrane region" description="Helical" evidence="1">
    <location>
        <begin position="48"/>
        <end position="69"/>
    </location>
</feature>
<organism evidence="2 3">
    <name type="scientific">Catenaria anguillulae PL171</name>
    <dbReference type="NCBI Taxonomy" id="765915"/>
    <lineage>
        <taxon>Eukaryota</taxon>
        <taxon>Fungi</taxon>
        <taxon>Fungi incertae sedis</taxon>
        <taxon>Blastocladiomycota</taxon>
        <taxon>Blastocladiomycetes</taxon>
        <taxon>Blastocladiales</taxon>
        <taxon>Catenariaceae</taxon>
        <taxon>Catenaria</taxon>
    </lineage>
</organism>
<sequence>MVTRAGHGFVHPSAVAQSRAARTPSTFAPSLSTTLAHFWPRHSRFPTAVALVLRFATLYWTCIWQFILLPVVSRTRLRTLVPKRMPNHTPVQVDQQMHNPTWDYDVWKPMSVTAAKFKPSDPPRPDFAVSVLSAERLAEHGLPHVEANSDGFAEHLVAVVNQASVHFYAIAQKGNYVIGDS</sequence>
<accession>A0A1Y2HRT9</accession>
<gene>
    <name evidence="2" type="ORF">BCR44DRAFT_1042373</name>
</gene>
<dbReference type="AlphaFoldDB" id="A0A1Y2HRT9"/>
<keyword evidence="3" id="KW-1185">Reference proteome</keyword>
<protein>
    <submittedName>
        <fullName evidence="2">Uncharacterized protein</fullName>
    </submittedName>
</protein>
<dbReference type="EMBL" id="MCFL01000013">
    <property type="protein sequence ID" value="ORZ37259.1"/>
    <property type="molecule type" value="Genomic_DNA"/>
</dbReference>
<evidence type="ECO:0000256" key="1">
    <source>
        <dbReference type="SAM" id="Phobius"/>
    </source>
</evidence>
<evidence type="ECO:0000313" key="2">
    <source>
        <dbReference type="EMBL" id="ORZ37259.1"/>
    </source>
</evidence>
<comment type="caution">
    <text evidence="2">The sequence shown here is derived from an EMBL/GenBank/DDBJ whole genome shotgun (WGS) entry which is preliminary data.</text>
</comment>
<evidence type="ECO:0000313" key="3">
    <source>
        <dbReference type="Proteomes" id="UP000193411"/>
    </source>
</evidence>